<keyword evidence="2" id="KW-1185">Reference proteome</keyword>
<accession>D9TPD1</accession>
<proteinExistence type="predicted"/>
<dbReference type="RefSeq" id="WP_013299104.1">
    <property type="nucleotide sequence ID" value="NC_014410.1"/>
</dbReference>
<evidence type="ECO:0008006" key="3">
    <source>
        <dbReference type="Google" id="ProtNLM"/>
    </source>
</evidence>
<organism evidence="1 2">
    <name type="scientific">Thermoanaerobacterium thermosaccharolyticum (strain ATCC 7956 / DSM 571 / NCIMB 9385 / NCA 3814 / NCTC 13789 / WDCM 00135 / 2032)</name>
    <name type="common">Clostridium thermosaccharolyticum</name>
    <dbReference type="NCBI Taxonomy" id="580327"/>
    <lineage>
        <taxon>Bacteria</taxon>
        <taxon>Bacillati</taxon>
        <taxon>Bacillota</taxon>
        <taxon>Clostridia</taxon>
        <taxon>Thermoanaerobacterales</taxon>
        <taxon>Thermoanaerobacteraceae</taxon>
        <taxon>Thermoanaerobacterium</taxon>
    </lineage>
</organism>
<dbReference type="AlphaFoldDB" id="D9TPD1"/>
<dbReference type="KEGG" id="ttm:Tthe_2700"/>
<dbReference type="OrthoDB" id="979132at2"/>
<evidence type="ECO:0000313" key="1">
    <source>
        <dbReference type="EMBL" id="ADL70149.1"/>
    </source>
</evidence>
<dbReference type="eggNOG" id="COG1688">
    <property type="taxonomic scope" value="Bacteria"/>
</dbReference>
<dbReference type="Proteomes" id="UP000001626">
    <property type="component" value="Chromosome"/>
</dbReference>
<dbReference type="STRING" id="580327.Tthe_2700"/>
<evidence type="ECO:0000313" key="2">
    <source>
        <dbReference type="Proteomes" id="UP000001626"/>
    </source>
</evidence>
<sequence length="238" mass="28071">MLLEVVYKPTSLFSLRRSDATNPAAKSLIAPSPYSIKMALINAAITFKSFDDDIFEMIKNLEIHYNLPDFICVNNCFVKNQSKYEIKTKKENVNLEDIEGYAFKTTIGFREYVYYNNLVKILIKTEIKEKKDIDFLKSLFMRVNYFGKRGSFFQFIEAKEYNDNKRPPGYSYIFDEIVSNNYGKNMIIFKMDDVDKEAKFANMNSYSGEKAKRVSKIYCFEYEQYRANKNFTLLRKIK</sequence>
<dbReference type="HOGENOM" id="CLU_1199043_0_0_9"/>
<name>D9TPD1_THETC</name>
<dbReference type="EMBL" id="CP002171">
    <property type="protein sequence ID" value="ADL70149.1"/>
    <property type="molecule type" value="Genomic_DNA"/>
</dbReference>
<dbReference type="GeneID" id="93865480"/>
<gene>
    <name evidence="1" type="ordered locus">Tthe_2700</name>
</gene>
<protein>
    <recommendedName>
        <fullName evidence="3">CRISPR-associated protein Cas5</fullName>
    </recommendedName>
</protein>
<reference evidence="1 2" key="1">
    <citation type="submission" date="2010-08" db="EMBL/GenBank/DDBJ databases">
        <title>Complete sequence of Thermoanaerobacterium thermosaccharolyticum DSM 571.</title>
        <authorList>
            <consortium name="US DOE Joint Genome Institute"/>
            <person name="Lucas S."/>
            <person name="Copeland A."/>
            <person name="Lapidus A."/>
            <person name="Cheng J.-F."/>
            <person name="Bruce D."/>
            <person name="Goodwin L."/>
            <person name="Pitluck S."/>
            <person name="Teshima H."/>
            <person name="Detter J.C."/>
            <person name="Han C."/>
            <person name="Tapia R."/>
            <person name="Land M."/>
            <person name="Hauser L."/>
            <person name="Chang Y.-J."/>
            <person name="Jeffries C."/>
            <person name="Kyrpides N."/>
            <person name="Ivanova N."/>
            <person name="Mikhailova N."/>
            <person name="Hemme C.L."/>
            <person name="Woyke T."/>
        </authorList>
    </citation>
    <scope>NUCLEOTIDE SEQUENCE [LARGE SCALE GENOMIC DNA]</scope>
    <source>
        <strain evidence="2">ATCC 7956 / DSM 571 / NCIMB 9385 / NCA 3814 / NCTC 13789 / WDCM 00135 / 2032</strain>
    </source>
</reference>